<organism evidence="2 3">
    <name type="scientific">Eragrostis curvula</name>
    <name type="common">weeping love grass</name>
    <dbReference type="NCBI Taxonomy" id="38414"/>
    <lineage>
        <taxon>Eukaryota</taxon>
        <taxon>Viridiplantae</taxon>
        <taxon>Streptophyta</taxon>
        <taxon>Embryophyta</taxon>
        <taxon>Tracheophyta</taxon>
        <taxon>Spermatophyta</taxon>
        <taxon>Magnoliopsida</taxon>
        <taxon>Liliopsida</taxon>
        <taxon>Poales</taxon>
        <taxon>Poaceae</taxon>
        <taxon>PACMAD clade</taxon>
        <taxon>Chloridoideae</taxon>
        <taxon>Eragrostideae</taxon>
        <taxon>Eragrostidinae</taxon>
        <taxon>Eragrostis</taxon>
    </lineage>
</organism>
<protein>
    <submittedName>
        <fullName evidence="2">Uncharacterized protein</fullName>
    </submittedName>
</protein>
<evidence type="ECO:0000313" key="3">
    <source>
        <dbReference type="Proteomes" id="UP000324897"/>
    </source>
</evidence>
<evidence type="ECO:0000256" key="1">
    <source>
        <dbReference type="SAM" id="MobiDB-lite"/>
    </source>
</evidence>
<comment type="caution">
    <text evidence="2">The sequence shown here is derived from an EMBL/GenBank/DDBJ whole genome shotgun (WGS) entry which is preliminary data.</text>
</comment>
<accession>A0A5J9W7S5</accession>
<dbReference type="Proteomes" id="UP000324897">
    <property type="component" value="Chromosome 5"/>
</dbReference>
<dbReference type="AlphaFoldDB" id="A0A5J9W7S5"/>
<name>A0A5J9W7S5_9POAL</name>
<dbReference type="EMBL" id="RWGY01000004">
    <property type="protein sequence ID" value="TVU44026.1"/>
    <property type="molecule type" value="Genomic_DNA"/>
</dbReference>
<reference evidence="2 3" key="1">
    <citation type="journal article" date="2019" name="Sci. Rep.">
        <title>A high-quality genome of Eragrostis curvula grass provides insights into Poaceae evolution and supports new strategies to enhance forage quality.</title>
        <authorList>
            <person name="Carballo J."/>
            <person name="Santos B.A.C.M."/>
            <person name="Zappacosta D."/>
            <person name="Garbus I."/>
            <person name="Selva J.P."/>
            <person name="Gallo C.A."/>
            <person name="Diaz A."/>
            <person name="Albertini E."/>
            <person name="Caccamo M."/>
            <person name="Echenique V."/>
        </authorList>
    </citation>
    <scope>NUCLEOTIDE SEQUENCE [LARGE SCALE GENOMIC DNA]</scope>
    <source>
        <strain evidence="3">cv. Victoria</strain>
        <tissue evidence="2">Leaf</tissue>
    </source>
</reference>
<sequence>LLPWTASSPPRGAEPTSTATS</sequence>
<proteinExistence type="predicted"/>
<keyword evidence="3" id="KW-1185">Reference proteome</keyword>
<feature type="region of interest" description="Disordered" evidence="1">
    <location>
        <begin position="1"/>
        <end position="21"/>
    </location>
</feature>
<evidence type="ECO:0000313" key="2">
    <source>
        <dbReference type="EMBL" id="TVU44026.1"/>
    </source>
</evidence>
<feature type="non-terminal residue" evidence="2">
    <location>
        <position position="1"/>
    </location>
</feature>
<gene>
    <name evidence="2" type="ORF">EJB05_03450</name>
</gene>